<organism evidence="1">
    <name type="scientific">Spongospora subterranea</name>
    <dbReference type="NCBI Taxonomy" id="70186"/>
    <lineage>
        <taxon>Eukaryota</taxon>
        <taxon>Sar</taxon>
        <taxon>Rhizaria</taxon>
        <taxon>Endomyxa</taxon>
        <taxon>Phytomyxea</taxon>
        <taxon>Plasmodiophorida</taxon>
        <taxon>Plasmodiophoridae</taxon>
        <taxon>Spongospora</taxon>
    </lineage>
</organism>
<dbReference type="EMBL" id="HACM01004969">
    <property type="protein sequence ID" value="CRZ05411.1"/>
    <property type="molecule type" value="Transcribed_RNA"/>
</dbReference>
<sequence length="288" mass="31133">LDLSRSVFFGANILIDTPMKIVFSCPLNCANLTLQEIVFTPTSDWTGLTVLNVTVSDNGNGGVGLCGLTTMLVNISVIAVNQHPRITLSAAAFTVHEDSSLLLSNFTYTDPDAAALDNVTMLASALYGTFSFFTPVAVNFSLQAHSMIAWGPHSLMHTTVFQSFFYIPPLHWSTPDDGFDMISFTITDGHGASSSKFATLNIISATYMPSVDLISKYTTAEDTPLNIYFSVHDAEIDKGRGQEFFIETKVIYGGLSLAPGLPGLSIIVNTNSWLQFYGDTVATNQALN</sequence>
<protein>
    <submittedName>
        <fullName evidence="1">Uncharacterized protein</fullName>
    </submittedName>
</protein>
<evidence type="ECO:0000313" key="1">
    <source>
        <dbReference type="EMBL" id="CRZ05411.1"/>
    </source>
</evidence>
<dbReference type="AlphaFoldDB" id="A0A0H5QV09"/>
<proteinExistence type="predicted"/>
<feature type="non-terminal residue" evidence="1">
    <location>
        <position position="288"/>
    </location>
</feature>
<accession>A0A0H5QV09</accession>
<reference evidence="1" key="1">
    <citation type="submission" date="2015-04" db="EMBL/GenBank/DDBJ databases">
        <title>The genome sequence of the plant pathogenic Rhizarian Plasmodiophora brassicae reveals insights in its biotrophic life cycle and the origin of chitin synthesis.</title>
        <authorList>
            <person name="Schwelm A."/>
            <person name="Fogelqvist J."/>
            <person name="Knaust A."/>
            <person name="Julke S."/>
            <person name="Lilja T."/>
            <person name="Dhandapani V."/>
            <person name="Bonilla-Rosso G."/>
            <person name="Karlsson M."/>
            <person name="Shevchenko A."/>
            <person name="Choi S.R."/>
            <person name="Kim H.G."/>
            <person name="Park J.Y."/>
            <person name="Lim Y.P."/>
            <person name="Ludwig-Muller J."/>
            <person name="Dixelius C."/>
        </authorList>
    </citation>
    <scope>NUCLEOTIDE SEQUENCE</scope>
    <source>
        <tissue evidence="1">Potato root galls</tissue>
    </source>
</reference>
<feature type="non-terminal residue" evidence="1">
    <location>
        <position position="1"/>
    </location>
</feature>
<name>A0A0H5QV09_9EUKA</name>